<evidence type="ECO:0000259" key="3">
    <source>
        <dbReference type="PROSITE" id="PS50894"/>
    </source>
</evidence>
<keyword evidence="2" id="KW-0597">Phosphoprotein</keyword>
<dbReference type="PATRIC" id="fig|1318628.3.peg.158"/>
<organism evidence="4 5">
    <name type="scientific">Marinobacter lipolyticus SM19</name>
    <dbReference type="NCBI Taxonomy" id="1318628"/>
    <lineage>
        <taxon>Bacteria</taxon>
        <taxon>Pseudomonadati</taxon>
        <taxon>Pseudomonadota</taxon>
        <taxon>Gammaproteobacteria</taxon>
        <taxon>Pseudomonadales</taxon>
        <taxon>Marinobacteraceae</taxon>
        <taxon>Marinobacter</taxon>
    </lineage>
</organism>
<dbReference type="eggNOG" id="COG2198">
    <property type="taxonomic scope" value="Bacteria"/>
</dbReference>
<dbReference type="AlphaFoldDB" id="R8B600"/>
<evidence type="ECO:0000256" key="2">
    <source>
        <dbReference type="PROSITE-ProRule" id="PRU00110"/>
    </source>
</evidence>
<dbReference type="Pfam" id="PF01627">
    <property type="entry name" value="Hpt"/>
    <property type="match status" value="1"/>
</dbReference>
<dbReference type="PROSITE" id="PS50894">
    <property type="entry name" value="HPT"/>
    <property type="match status" value="1"/>
</dbReference>
<sequence length="115" mass="12768">MNDKPHLDEEALAELKDVMEDEFDVLIHTYISDSVDRLASIRNALETGDADALVKAAHSFKGSSINIGAPRLGALCLEVESAGREMRLDDAGPFLQEIDSEFHQVRSMLERILKD</sequence>
<evidence type="ECO:0000313" key="5">
    <source>
        <dbReference type="Proteomes" id="UP000016540"/>
    </source>
</evidence>
<dbReference type="Gene3D" id="1.20.120.160">
    <property type="entry name" value="HPT domain"/>
    <property type="match status" value="1"/>
</dbReference>
<feature type="domain" description="HPt" evidence="3">
    <location>
        <begin position="19"/>
        <end position="115"/>
    </location>
</feature>
<dbReference type="GO" id="GO:0000160">
    <property type="term" value="P:phosphorelay signal transduction system"/>
    <property type="evidence" value="ECO:0007669"/>
    <property type="project" value="UniProtKB-KW"/>
</dbReference>
<dbReference type="CDD" id="cd00088">
    <property type="entry name" value="HPT"/>
    <property type="match status" value="1"/>
</dbReference>
<feature type="modified residue" description="Phosphohistidine" evidence="2">
    <location>
        <position position="58"/>
    </location>
</feature>
<dbReference type="InterPro" id="IPR036641">
    <property type="entry name" value="HPT_dom_sf"/>
</dbReference>
<dbReference type="PANTHER" id="PTHR28242">
    <property type="entry name" value="PHOSPHORELAY INTERMEDIATE PROTEIN YPD1"/>
    <property type="match status" value="1"/>
</dbReference>
<dbReference type="GO" id="GO:0043424">
    <property type="term" value="F:protein histidine kinase binding"/>
    <property type="evidence" value="ECO:0007669"/>
    <property type="project" value="InterPro"/>
</dbReference>
<dbReference type="EMBL" id="ASAD01000002">
    <property type="protein sequence ID" value="EON94043.1"/>
    <property type="molecule type" value="Genomic_DNA"/>
</dbReference>
<dbReference type="GO" id="GO:0009927">
    <property type="term" value="F:histidine phosphotransfer kinase activity"/>
    <property type="evidence" value="ECO:0007669"/>
    <property type="project" value="InterPro"/>
</dbReference>
<protein>
    <submittedName>
        <fullName evidence="4">Hpt domain-containing protein</fullName>
    </submittedName>
</protein>
<keyword evidence="1" id="KW-0902">Two-component regulatory system</keyword>
<evidence type="ECO:0000313" key="4">
    <source>
        <dbReference type="EMBL" id="EON94043.1"/>
    </source>
</evidence>
<accession>R8B600</accession>
<dbReference type="GO" id="GO:0005737">
    <property type="term" value="C:cytoplasm"/>
    <property type="evidence" value="ECO:0007669"/>
    <property type="project" value="TreeGrafter"/>
</dbReference>
<keyword evidence="5" id="KW-1185">Reference proteome</keyword>
<dbReference type="SMART" id="SM00073">
    <property type="entry name" value="HPT"/>
    <property type="match status" value="1"/>
</dbReference>
<name>R8B600_9GAMM</name>
<dbReference type="OrthoDB" id="9131849at2"/>
<dbReference type="SUPFAM" id="SSF47226">
    <property type="entry name" value="Histidine-containing phosphotransfer domain, HPT domain"/>
    <property type="match status" value="1"/>
</dbReference>
<comment type="caution">
    <text evidence="4">The sequence shown here is derived from an EMBL/GenBank/DDBJ whole genome shotgun (WGS) entry which is preliminary data.</text>
</comment>
<dbReference type="Proteomes" id="UP000016540">
    <property type="component" value="Unassembled WGS sequence"/>
</dbReference>
<dbReference type="STRING" id="1318628.MARLIPOL_00788"/>
<dbReference type="InterPro" id="IPR045871">
    <property type="entry name" value="AHP1-5/YPD1"/>
</dbReference>
<dbReference type="HOGENOM" id="CLU_157042_1_0_6"/>
<proteinExistence type="predicted"/>
<reference evidence="4 5" key="1">
    <citation type="journal article" date="2013" name="Genome Announc.">
        <title>Draft Genome Sequence of the Moderately Halophilic Bacterium Marinobacter lipolyticus Strain SM19.</title>
        <authorList>
            <person name="Papke R.T."/>
            <person name="de la Haba R.R."/>
            <person name="Infante-Dominguez C."/>
            <person name="Perez D."/>
            <person name="Sanchez-Porro C."/>
            <person name="Lapierre P."/>
            <person name="Ventosa A."/>
        </authorList>
    </citation>
    <scope>NUCLEOTIDE SEQUENCE [LARGE SCALE GENOMIC DNA]</scope>
    <source>
        <strain evidence="4 5">SM19</strain>
    </source>
</reference>
<dbReference type="InterPro" id="IPR008207">
    <property type="entry name" value="Sig_transdc_His_kin_Hpt_dom"/>
</dbReference>
<gene>
    <name evidence="4" type="ORF">MARLIPOL_00788</name>
</gene>
<evidence type="ECO:0000256" key="1">
    <source>
        <dbReference type="ARBA" id="ARBA00023012"/>
    </source>
</evidence>
<dbReference type="PANTHER" id="PTHR28242:SF52">
    <property type="entry name" value="PHOSPHORELAY INTERMEDIATE PROTEIN YPD1"/>
    <property type="match status" value="1"/>
</dbReference>
<dbReference type="RefSeq" id="WP_012136142.1">
    <property type="nucleotide sequence ID" value="NZ_KE007306.1"/>
</dbReference>